<evidence type="ECO:0000313" key="1">
    <source>
        <dbReference type="EMBL" id="DAE23716.1"/>
    </source>
</evidence>
<name>A0A8S5QYG6_9CAUD</name>
<protein>
    <submittedName>
        <fullName evidence="1">Uncharacterized protein</fullName>
    </submittedName>
</protein>
<reference evidence="1" key="1">
    <citation type="journal article" date="2021" name="Proc. Natl. Acad. Sci. U.S.A.">
        <title>A Catalog of Tens of Thousands of Viruses from Human Metagenomes Reveals Hidden Associations with Chronic Diseases.</title>
        <authorList>
            <person name="Tisza M.J."/>
            <person name="Buck C.B."/>
        </authorList>
    </citation>
    <scope>NUCLEOTIDE SEQUENCE</scope>
    <source>
        <strain evidence="1">Ctcj91</strain>
    </source>
</reference>
<proteinExistence type="predicted"/>
<organism evidence="1">
    <name type="scientific">Siphoviridae sp. ctcj91</name>
    <dbReference type="NCBI Taxonomy" id="2826395"/>
    <lineage>
        <taxon>Viruses</taxon>
        <taxon>Duplodnaviria</taxon>
        <taxon>Heunggongvirae</taxon>
        <taxon>Uroviricota</taxon>
        <taxon>Caudoviricetes</taxon>
    </lineage>
</organism>
<sequence length="120" mass="14594">MMRYHYEKPDIYLSMYGKVYFCDHPVYHCCTLFQIGEKGLAVIQQRFDGKTKSTWWGEVDPWITDDLYLHPHFKEYFDIRSGMATDGLYPTVTIRQIMWALKMKPIKRERWETVFDRRNI</sequence>
<accession>A0A8S5QYG6</accession>
<dbReference type="EMBL" id="BK015758">
    <property type="protein sequence ID" value="DAE23716.1"/>
    <property type="molecule type" value="Genomic_DNA"/>
</dbReference>